<gene>
    <name evidence="1" type="ORF">ZEAMMB73_Zm00001d036829</name>
</gene>
<reference evidence="1" key="1">
    <citation type="submission" date="2015-12" db="EMBL/GenBank/DDBJ databases">
        <title>Update maize B73 reference genome by single molecule sequencing technologies.</title>
        <authorList>
            <consortium name="Maize Genome Sequencing Project"/>
            <person name="Ware D."/>
        </authorList>
    </citation>
    <scope>NUCLEOTIDE SEQUENCE</scope>
    <source>
        <tissue evidence="1">Seedling</tissue>
    </source>
</reference>
<proteinExistence type="predicted"/>
<name>A0A1D6LRZ1_MAIZE</name>
<organism evidence="1">
    <name type="scientific">Zea mays</name>
    <name type="common">Maize</name>
    <dbReference type="NCBI Taxonomy" id="4577"/>
    <lineage>
        <taxon>Eukaryota</taxon>
        <taxon>Viridiplantae</taxon>
        <taxon>Streptophyta</taxon>
        <taxon>Embryophyta</taxon>
        <taxon>Tracheophyta</taxon>
        <taxon>Spermatophyta</taxon>
        <taxon>Magnoliopsida</taxon>
        <taxon>Liliopsida</taxon>
        <taxon>Poales</taxon>
        <taxon>Poaceae</taxon>
        <taxon>PACMAD clade</taxon>
        <taxon>Panicoideae</taxon>
        <taxon>Andropogonodae</taxon>
        <taxon>Andropogoneae</taxon>
        <taxon>Tripsacinae</taxon>
        <taxon>Zea</taxon>
    </lineage>
</organism>
<dbReference type="EMBL" id="CM000782">
    <property type="protein sequence ID" value="AQK82218.1"/>
    <property type="molecule type" value="Genomic_DNA"/>
</dbReference>
<sequence length="101" mass="10936">ASSLTFTPPTAHPHCLCLLPSRRSRLAPPSPFPASSRRSRGREEPSPPLFPLAGPCGSQPAFRAPGRREPWEVLRGSEAARAGEFGLIPRGGSRAELIWRV</sequence>
<keyword evidence="1" id="KW-0378">Hydrolase</keyword>
<evidence type="ECO:0000313" key="1">
    <source>
        <dbReference type="EMBL" id="AQK82218.1"/>
    </source>
</evidence>
<dbReference type="AlphaFoldDB" id="A0A1D6LRZ1"/>
<protein>
    <submittedName>
        <fullName evidence="1">Alpha/beta-Hydrolases superfamily protein</fullName>
    </submittedName>
</protein>
<accession>A0A1D6LRZ1</accession>
<dbReference type="GO" id="GO:0016787">
    <property type="term" value="F:hydrolase activity"/>
    <property type="evidence" value="ECO:0007669"/>
    <property type="project" value="UniProtKB-KW"/>
</dbReference>
<feature type="non-terminal residue" evidence="1">
    <location>
        <position position="1"/>
    </location>
</feature>